<dbReference type="EMBL" id="BROD01000001">
    <property type="protein sequence ID" value="GKX65337.1"/>
    <property type="molecule type" value="Genomic_DNA"/>
</dbReference>
<evidence type="ECO:0000313" key="2">
    <source>
        <dbReference type="Proteomes" id="UP001058074"/>
    </source>
</evidence>
<accession>A0ACB5R830</accession>
<protein>
    <submittedName>
        <fullName evidence="1">Dihydroorotate dehydrogenase</fullName>
    </submittedName>
</protein>
<gene>
    <name evidence="1" type="ORF">rsdtw13_05950</name>
</gene>
<keyword evidence="2" id="KW-1185">Reference proteome</keyword>
<sequence>MKEYKRLPQHIGIIPDGNRRWAQCNGLNKQDGYDYGINPGLELFKECLRLGIKELTFYGFTQDNTKRPAIQTKAFQKACVDSVLKLLDYDCNILVVGNTNSPLFPKELIPYTKRTTIGKGLINVNFLINYGWDWDLNHAFVDEHITEKGHFIDKIASSQISRMDLIIRWGNRRRLSGFLPVQSIYADFYVLDQMWPDFKIEHLHEALEWYQVQDVTLGG</sequence>
<proteinExistence type="predicted"/>
<comment type="caution">
    <text evidence="1">The sequence shown here is derived from an EMBL/GenBank/DDBJ whole genome shotgun (WGS) entry which is preliminary data.</text>
</comment>
<dbReference type="Proteomes" id="UP001058074">
    <property type="component" value="Unassembled WGS sequence"/>
</dbReference>
<name>A0ACB5R830_9CLOT</name>
<organism evidence="1 2">
    <name type="scientific">Inconstantimicrobium mannanitabidum</name>
    <dbReference type="NCBI Taxonomy" id="1604901"/>
    <lineage>
        <taxon>Bacteria</taxon>
        <taxon>Bacillati</taxon>
        <taxon>Bacillota</taxon>
        <taxon>Clostridia</taxon>
        <taxon>Eubacteriales</taxon>
        <taxon>Clostridiaceae</taxon>
        <taxon>Inconstantimicrobium</taxon>
    </lineage>
</organism>
<evidence type="ECO:0000313" key="1">
    <source>
        <dbReference type="EMBL" id="GKX65337.1"/>
    </source>
</evidence>
<reference evidence="1" key="1">
    <citation type="journal article" date="2025" name="Int. J. Syst. Evol. Microbiol.">
        <title>Inconstantimicrobium mannanitabidum sp. nov., a novel member of the family Clostridiaceae isolated from anoxic soil under the treatment of reductive soil disinfestation.</title>
        <authorList>
            <person name="Ueki A."/>
            <person name="Tonouchi A."/>
            <person name="Honma S."/>
            <person name="Kaku N."/>
            <person name="Ueki K."/>
        </authorList>
    </citation>
    <scope>NUCLEOTIDE SEQUENCE</scope>
    <source>
        <strain evidence="1">TW13</strain>
    </source>
</reference>